<dbReference type="RefSeq" id="WP_157727923.1">
    <property type="nucleotide sequence ID" value="NZ_CP017703.1"/>
</dbReference>
<evidence type="ECO:0000313" key="2">
    <source>
        <dbReference type="Proteomes" id="UP000214606"/>
    </source>
</evidence>
<dbReference type="KEGG" id="apak:AP3564_10870"/>
<dbReference type="EMBL" id="CP017703">
    <property type="protein sequence ID" value="ASS90655.1"/>
    <property type="molecule type" value="Genomic_DNA"/>
</dbReference>
<dbReference type="PANTHER" id="PTHR36455">
    <property type="match status" value="1"/>
</dbReference>
<evidence type="ECO:0000313" key="1">
    <source>
        <dbReference type="EMBL" id="ASS90655.1"/>
    </source>
</evidence>
<reference evidence="1 2" key="1">
    <citation type="submission" date="2016-10" db="EMBL/GenBank/DDBJ databases">
        <title>The whole genome sequencing and assembly of Aeribacillus pallidus KCTC3564 strain.</title>
        <authorList>
            <person name="Lee Y.-J."/>
            <person name="Park M.-K."/>
            <person name="Yi H."/>
            <person name="Bahn Y.-S."/>
            <person name="Kim J.F."/>
            <person name="Lee D.-W."/>
        </authorList>
    </citation>
    <scope>NUCLEOTIDE SEQUENCE [LARGE SCALE GENOMIC DNA]</scope>
    <source>
        <strain evidence="1 2">KCTC3564</strain>
    </source>
</reference>
<sequence>MLAGTRAERVYLAKGSTDLRKSIDGLAALVKEGFDLDPFSSSYFVFCNRKRDKLKILHWDYNGFWLYYRRLEKGKFQWPNENDTGTIQISYRQLRWLLDGLAMEQKKAHPEVKARTVI</sequence>
<dbReference type="AlphaFoldDB" id="A0A223E6B3"/>
<dbReference type="Pfam" id="PF05717">
    <property type="entry name" value="TnpB_IS66"/>
    <property type="match status" value="1"/>
</dbReference>
<organism evidence="1 2">
    <name type="scientific">Aeribacillus pallidus</name>
    <dbReference type="NCBI Taxonomy" id="33936"/>
    <lineage>
        <taxon>Bacteria</taxon>
        <taxon>Bacillati</taxon>
        <taxon>Bacillota</taxon>
        <taxon>Bacilli</taxon>
        <taxon>Bacillales</taxon>
        <taxon>Bacillaceae</taxon>
        <taxon>Aeribacillus</taxon>
    </lineage>
</organism>
<accession>A0A223E6B3</accession>
<protein>
    <submittedName>
        <fullName evidence="1">Transposase</fullName>
    </submittedName>
</protein>
<name>A0A223E6B3_9BACI</name>
<dbReference type="PANTHER" id="PTHR36455:SF1">
    <property type="entry name" value="BLR8292 PROTEIN"/>
    <property type="match status" value="1"/>
</dbReference>
<dbReference type="Proteomes" id="UP000214606">
    <property type="component" value="Chromosome"/>
</dbReference>
<proteinExistence type="predicted"/>
<dbReference type="NCBIfam" id="NF033819">
    <property type="entry name" value="IS66_TnpB"/>
    <property type="match status" value="1"/>
</dbReference>
<gene>
    <name evidence="1" type="ORF">AP3564_10870</name>
</gene>
<dbReference type="InterPro" id="IPR008878">
    <property type="entry name" value="Transposase_IS66_Orf2"/>
</dbReference>